<dbReference type="SUPFAM" id="SSF51695">
    <property type="entry name" value="PLC-like phosphodiesterases"/>
    <property type="match status" value="1"/>
</dbReference>
<dbReference type="Gene3D" id="3.20.20.190">
    <property type="entry name" value="Phosphatidylinositol (PI) phosphodiesterase"/>
    <property type="match status" value="1"/>
</dbReference>
<name>A0ABR9ZI75_9CORY</name>
<keyword evidence="4" id="KW-1185">Reference proteome</keyword>
<evidence type="ECO:0000313" key="4">
    <source>
        <dbReference type="Proteomes" id="UP000635902"/>
    </source>
</evidence>
<dbReference type="InterPro" id="IPR017946">
    <property type="entry name" value="PLC-like_Pdiesterase_TIM-brl"/>
</dbReference>
<dbReference type="PROSITE" id="PS51704">
    <property type="entry name" value="GP_PDE"/>
    <property type="match status" value="1"/>
</dbReference>
<dbReference type="Proteomes" id="UP000635902">
    <property type="component" value="Unassembled WGS sequence"/>
</dbReference>
<dbReference type="EMBL" id="JADKMY010000001">
    <property type="protein sequence ID" value="MBF4553153.1"/>
    <property type="molecule type" value="Genomic_DNA"/>
</dbReference>
<reference evidence="3 4" key="1">
    <citation type="submission" date="2020-10" db="EMBL/GenBank/DDBJ databases">
        <title>Novel species in genus Corynebacterium.</title>
        <authorList>
            <person name="Zhang G."/>
        </authorList>
    </citation>
    <scope>NUCLEOTIDE SEQUENCE [LARGE SCALE GENOMIC DNA]</scope>
    <source>
        <strain evidence="3 4">DSM 45110</strain>
    </source>
</reference>
<organism evidence="3 4">
    <name type="scientific">Corynebacterium suicordis DSM 45110</name>
    <dbReference type="NCBI Taxonomy" id="1121369"/>
    <lineage>
        <taxon>Bacteria</taxon>
        <taxon>Bacillati</taxon>
        <taxon>Actinomycetota</taxon>
        <taxon>Actinomycetes</taxon>
        <taxon>Mycobacteriales</taxon>
        <taxon>Corynebacteriaceae</taxon>
        <taxon>Corynebacterium</taxon>
    </lineage>
</organism>
<protein>
    <submittedName>
        <fullName evidence="3">Glycerophosphodiester phosphodiesterase</fullName>
    </submittedName>
</protein>
<evidence type="ECO:0000256" key="1">
    <source>
        <dbReference type="SAM" id="SignalP"/>
    </source>
</evidence>
<dbReference type="Pfam" id="PF03009">
    <property type="entry name" value="GDPD"/>
    <property type="match status" value="1"/>
</dbReference>
<keyword evidence="1" id="KW-0732">Signal</keyword>
<feature type="chain" id="PRO_5046030111" evidence="1">
    <location>
        <begin position="42"/>
        <end position="370"/>
    </location>
</feature>
<gene>
    <name evidence="3" type="ORF">IRY30_03520</name>
</gene>
<sequence length="370" mass="39818">MSQLQKLHSQAGWRKKFAATLTATTFTLAGGFLVAGSTAQAADGSLPVDPSGSSFGSSFGSDFGSSFDAALGSSAQPEERGFDLQSHRGGRGEWTEESAFAFEQSLKLDVTTLELDIVLAEDNTPLVWHDPSIQADKCSDSEPATPNDPEFPYVGKLVHELNWAQLQTLTCDKVLAGFPDAASVDGNKLIQLQTVFDIAKADPAVRFNIETKIEAEKREDSATPQEFVDTIVPIIQKNGAVDRSAIQSFDWRSLPLARAAAPGLDIVALYDETTWVPNSVWTGSVDYAAVDGDLVKAAQQLDVDVLSPNYRLVTKENVAKAQEAGLQVIPWTVNSEADINQIIDTGVDGLITDYPTRASKILKDRGITVA</sequence>
<proteinExistence type="predicted"/>
<dbReference type="PANTHER" id="PTHR46211">
    <property type="entry name" value="GLYCEROPHOSPHORYL DIESTER PHOSPHODIESTERASE"/>
    <property type="match status" value="1"/>
</dbReference>
<feature type="domain" description="GP-PDE" evidence="2">
    <location>
        <begin position="82"/>
        <end position="362"/>
    </location>
</feature>
<dbReference type="RefSeq" id="WP_194555989.1">
    <property type="nucleotide sequence ID" value="NZ_JADKMY010000001.1"/>
</dbReference>
<comment type="caution">
    <text evidence="3">The sequence shown here is derived from an EMBL/GenBank/DDBJ whole genome shotgun (WGS) entry which is preliminary data.</text>
</comment>
<dbReference type="PANTHER" id="PTHR46211:SF14">
    <property type="entry name" value="GLYCEROPHOSPHODIESTER PHOSPHODIESTERASE"/>
    <property type="match status" value="1"/>
</dbReference>
<evidence type="ECO:0000313" key="3">
    <source>
        <dbReference type="EMBL" id="MBF4553153.1"/>
    </source>
</evidence>
<feature type="signal peptide" evidence="1">
    <location>
        <begin position="1"/>
        <end position="41"/>
    </location>
</feature>
<evidence type="ECO:0000259" key="2">
    <source>
        <dbReference type="PROSITE" id="PS51704"/>
    </source>
</evidence>
<dbReference type="InterPro" id="IPR030395">
    <property type="entry name" value="GP_PDE_dom"/>
</dbReference>
<accession>A0ABR9ZI75</accession>